<dbReference type="Proteomes" id="UP001344817">
    <property type="component" value="Unassembled WGS sequence"/>
</dbReference>
<dbReference type="RefSeq" id="WP_330500924.1">
    <property type="nucleotide sequence ID" value="NZ_JAZDWZ010000008.1"/>
</dbReference>
<keyword evidence="4" id="KW-1185">Reference proteome</keyword>
<feature type="coiled-coil region" evidence="1">
    <location>
        <begin position="714"/>
        <end position="741"/>
    </location>
</feature>
<proteinExistence type="predicted"/>
<organism evidence="3 4">
    <name type="scientific">Mycoplasmopsis ciconiae</name>
    <dbReference type="NCBI Taxonomy" id="561067"/>
    <lineage>
        <taxon>Bacteria</taxon>
        <taxon>Bacillati</taxon>
        <taxon>Mycoplasmatota</taxon>
        <taxon>Mycoplasmoidales</taxon>
        <taxon>Metamycoplasmataceae</taxon>
        <taxon>Mycoplasmopsis</taxon>
    </lineage>
</organism>
<feature type="coiled-coil region" evidence="1">
    <location>
        <begin position="160"/>
        <end position="212"/>
    </location>
</feature>
<reference evidence="3" key="1">
    <citation type="submission" date="2024-01" db="EMBL/GenBank/DDBJ databases">
        <title>Genome sequence of Mycoplasma ciconiae type strain DSM 25251.</title>
        <authorList>
            <person name="Spergser J."/>
        </authorList>
    </citation>
    <scope>NUCLEOTIDE SEQUENCE [LARGE SCALE GENOMIC DNA]</scope>
    <source>
        <strain evidence="3">DSM 25251</strain>
    </source>
</reference>
<feature type="coiled-coil region" evidence="1">
    <location>
        <begin position="387"/>
        <end position="414"/>
    </location>
</feature>
<sequence length="2414" mass="279918">MNKKLRNGLVVTAAVAATANIAMVPVLLTTKTANNSADLLKILQAYQREGEQYLNELRVPAETLEYQNLAKDTDEAKKASVNTPNLLDLVNNIKLSIEDVDRKYQSLTSEWSQNFTNSLIQAKQALNESIFLTIKQKNDANEKINDYEQAIKQEWDWKKYKNSSEDLDNLTQQINTYNKENENAKKEFDAFKEQIQAQIKQQLNDEEQQKVNNQITQTTKRILGADVVTPDTLVQLKNQISNILEDALYSSTKHLSAKQKYDLALSNLVDFINSLDQNHYPNFIVFANEELNKITTLITNKSREKALNDATLKLNTLLLDLTEHKAKIDVQRQNIDSLIEQITTYISSLSENLNKYKQLKNTELKQLDENNLFLLSYEQLVEKNKSIDNYFSSLKQETKELLEAQKQYENSKENLLDFYNSLTQNRNETKIIIANELDKNDAYTQEQQTKQAYLLAASNLDEILSLYKDIEDNNLQNRVILERVINKVKELKNKYPDNFTVQQDADNKIKEYTPFLESDNLEVIKSKANDLEEWRVNYENDLSQRLKALEFLNQQVQKLNSIISDNQSNYPTSTSQAAFQRDSFIETISEDSDINEINEAIEQINELIFNLDQKIKTLLNDKQLFETRKNQLKTWAEENISDLKELNSTLENKINSLTTKVKGTEEISVVAEAIKEINSLNEYILSVYLPIREYLEIKKNSLSNVQLLDDSNKIESIKQKINEIDQRLNKTDKNKQNYLDAKNEINVLLFDEAKNYYDKNLALADSLSTQHDDKTLKEFVLKIQNETPLLQLDSQSYFEQAKKLKIEIDTFNLRNTLKQLNQEIDRSQQYVNDINDPENVNSQIILQKANEISQKSSQLDRSQADFVSQINKLLDELKLTNQQQYTKAKESAIANFNSHISQTKIHDNSDESNKWNAFIDLSKDNLLREKEINNLLDISYSQIKNLVSEFNNKIANTKNEKQIFDSWLAEVNKLKNDNYLEIEPQFDNKLQNILNQLSNPAQANNYSNLVNSLRALRDEFKEKSRVRQDNIDLIAEANEYIRTNLNENSHKNIIDELNQQITNNTFSSNDQINSVLLKNQNISNAIERAKTQKRNSDNNVRDSQRAYVDLKAKSVKLAETMKKKGEAHAVYARSLDEIINSTARVAEKQNPSPSFAQVEESILTLQNKYNITQMLDKKQDLLNLISDFEQIYNANASVKFDNPQFNEAQNVLKDLLSSNKMPFENENQNPQNNQQRYEQRLVKVKSDFPNLYKNLQNRSFLVLSNKINELKYNNQQTQDNFVTKTFNSFVEAQLNQKVSELKQNTDNYQPSVNQIINSIAVLKNTFEPIKQQIDNYLNKDNLLRNKLKEDRINDNSSPYINIYTDKLTKINKSLTTPVTPQKAQALVDEVQKVINEYESTKSVRIRLNQAYDSLMSKINQYEKYQLAISSNGNNTSFVSEQYNQIKQTLTSARSGLNTAKTLENDSYQNTLSQLQTNIENVVSYYQKAQQLMRDKISNLINNSKIANNNADANQTKEINKYNQYIDSLLNHNFDSNDSSLNPLVKDMILRYNQLENVTIRDIRQLRDEFNKLITKAKETANSKLASNIYEADKRQIYSDIDNLYNSTFTNQALINSQSYTNAIVKAKELINKVYALKNERDLANVNSDYNSALSLVQTYLTNTLGNNPNYRTIKDQLNLVVQNSTTTKNQVGKNIDQIILLTQKLKQSLESSKSLKNSIDSQIQELKKPLLVTIKDAENFIKLYENVASIASEINAIKAAKNQADSVYQNVNSTPQQIEQAQSTLSGLFTINFDKAKPEIIKNEISKESNSFSENQKDFLFNGGDELEYLNKLQELLEKQNEPGVDIENIKRQIEESKKKLQQNTIKKQQLILNALNNDVLLQIDSSSKQASQSSQKLSDEYSALYAHPSFDAGIVRNVMTYYQNLLRQKMSEYREKYKNRLKVNPDDTVARLFLKSTETTLNYQNVLLQNFGTSTNHIQDWDKTSTTVFKKFRKRYYDSNFAYGYYGLYPKEVGKRILIVPKPDAILWEAHGIGDLLGINYNIDTADLYQGYYASEEGSKSSQAVLFFFVVDGFIPTILKSYEYTEKVVDIINSINEYTNEWMKKIDNENDKIQLLKTISYAKARFDKVINNITQNTFKSRYRYDKSRDPKRMGLILEAYYNDLKKEAADRVNSKYTADDRANKQYVENVIKQTQSFYEQIKTSSKSQREKNEDLYSTIITLEKSVDFVNKNFYHFNINGWQSRNDWKIIPDQLSDFSDPENIRDIIEIYKILVGINDKLKIPNNSKYSIQWLQNPQSPDNVANDYLTRGQRQYSKAVKINENGRDWNRDNDQKGTLYTYNEFKWNYKNKFKVARDRILEYAYVEKWNDKSLQNEALRKIQELDSLVNSQKPNYEAAFSQAKLFLERVNYKNF</sequence>
<keyword evidence="1" id="KW-0175">Coiled coil</keyword>
<evidence type="ECO:0000313" key="4">
    <source>
        <dbReference type="Proteomes" id="UP001344817"/>
    </source>
</evidence>
<accession>A0ABU7MLV4</accession>
<comment type="caution">
    <text evidence="3">The sequence shown here is derived from an EMBL/GenBank/DDBJ whole genome shotgun (WGS) entry which is preliminary data.</text>
</comment>
<protein>
    <recommendedName>
        <fullName evidence="5">ECM-binding protein homolog</fullName>
    </recommendedName>
</protein>
<name>A0ABU7MLV4_9BACT</name>
<feature type="signal peptide" evidence="2">
    <location>
        <begin position="1"/>
        <end position="22"/>
    </location>
</feature>
<feature type="chain" id="PRO_5046316495" description="ECM-binding protein homolog" evidence="2">
    <location>
        <begin position="23"/>
        <end position="2414"/>
    </location>
</feature>
<evidence type="ECO:0000256" key="1">
    <source>
        <dbReference type="SAM" id="Coils"/>
    </source>
</evidence>
<evidence type="ECO:0008006" key="5">
    <source>
        <dbReference type="Google" id="ProtNLM"/>
    </source>
</evidence>
<dbReference type="EMBL" id="JAZDWZ010000008">
    <property type="protein sequence ID" value="MEE3928512.1"/>
    <property type="molecule type" value="Genomic_DNA"/>
</dbReference>
<keyword evidence="2" id="KW-0732">Signal</keyword>
<evidence type="ECO:0000313" key="3">
    <source>
        <dbReference type="EMBL" id="MEE3928512.1"/>
    </source>
</evidence>
<gene>
    <name evidence="3" type="ORF">V2E24_02895</name>
</gene>
<evidence type="ECO:0000256" key="2">
    <source>
        <dbReference type="SAM" id="SignalP"/>
    </source>
</evidence>
<feature type="coiled-coil region" evidence="1">
    <location>
        <begin position="594"/>
        <end position="667"/>
    </location>
</feature>
<feature type="coiled-coil region" evidence="1">
    <location>
        <begin position="1079"/>
        <end position="1106"/>
    </location>
</feature>